<name>A0A9P8SK37_9HYPO</name>
<sequence>MSIVDLWKLASDVVTPSDLFTSLFSVFDKAGYRVSSGPDTGQYQYLSYIRKINGSGMALAGVEDTAVFSIVVANRLGPLDNVTPITLCAYLVSIEGVEAIDAFEQLGRTLNVLRAPEAIVAPLLTSGDKMKQLVARRLDDGYIIVGRTMALGDEAFTAALGRLRSAIHRPASDSAKLQTLMDIDDMAFRTRGELLGDLSGIVPAYGFYLRSDLVTIFPDLRVEVLADDSALRSAGEDPPAGAPLLRHDIVTDGVMMAFMDRVPGSSQFASLVLTQPSHQQRFAVARGLDTTEVKVDIRRHYTVDQTTREKDKDRHDALEQVIYHPKGDGSSDNIFIWDSQPGEGLNDLRMLRLPRFADVQLKVLQDKMGSYDDGVPYFDGDATTSALCGMQLNDPIYNLTIDLQAHAPTSSSLTSLGRPGGGLVSRDIAAAEREGDGRTPSAPAQGKTDDEDVEKATFQRHENYSPTQTAISSHLTPHVRALPACTEAALDTPEVIVSRGTTSASVQDDSDLQPQGSEPASSPRYLVRVGSNEIGSGDHITLKISNIAQDLIFSVVLRQSEVNQYLLMEVAIQIELGNSAYGPRPFLMRNYAGPETHMLINLRFNVLPTNVVDGNGRNLLRLRFLPRAAKGWVNVTAVRELSFLLGLASINEPSKRDQEFRVQSWADHCRNPDQPMGTVNTRRIT</sequence>
<accession>A0A9P8SK37</accession>
<feature type="region of interest" description="Disordered" evidence="1">
    <location>
        <begin position="500"/>
        <end position="523"/>
    </location>
</feature>
<protein>
    <submittedName>
        <fullName evidence="2">Uncharacterized protein</fullName>
    </submittedName>
</protein>
<dbReference type="Proteomes" id="UP000824596">
    <property type="component" value="Unassembled WGS sequence"/>
</dbReference>
<feature type="compositionally biased region" description="Polar residues" evidence="1">
    <location>
        <begin position="500"/>
        <end position="520"/>
    </location>
</feature>
<organism evidence="2 3">
    <name type="scientific">Hirsutella rhossiliensis</name>
    <dbReference type="NCBI Taxonomy" id="111463"/>
    <lineage>
        <taxon>Eukaryota</taxon>
        <taxon>Fungi</taxon>
        <taxon>Dikarya</taxon>
        <taxon>Ascomycota</taxon>
        <taxon>Pezizomycotina</taxon>
        <taxon>Sordariomycetes</taxon>
        <taxon>Hypocreomycetidae</taxon>
        <taxon>Hypocreales</taxon>
        <taxon>Ophiocordycipitaceae</taxon>
        <taxon>Hirsutella</taxon>
    </lineage>
</organism>
<evidence type="ECO:0000313" key="3">
    <source>
        <dbReference type="Proteomes" id="UP000824596"/>
    </source>
</evidence>
<proteinExistence type="predicted"/>
<comment type="caution">
    <text evidence="2">The sequence shown here is derived from an EMBL/GenBank/DDBJ whole genome shotgun (WGS) entry which is preliminary data.</text>
</comment>
<dbReference type="GeneID" id="68355350"/>
<dbReference type="OrthoDB" id="3029913at2759"/>
<reference evidence="2" key="1">
    <citation type="submission" date="2021-09" db="EMBL/GenBank/DDBJ databases">
        <title>A high-quality genome of the endoparasitic fungus Hirsutella rhossiliensis with a comparison of Hirsutella genomes reveals transposable elements contributing to genome size variation.</title>
        <authorList>
            <person name="Lin R."/>
            <person name="Jiao Y."/>
            <person name="Sun X."/>
            <person name="Ling J."/>
            <person name="Xie B."/>
            <person name="Cheng X."/>
        </authorList>
    </citation>
    <scope>NUCLEOTIDE SEQUENCE</scope>
    <source>
        <strain evidence="2">HR02</strain>
    </source>
</reference>
<dbReference type="RefSeq" id="XP_044721224.1">
    <property type="nucleotide sequence ID" value="XM_044864692.1"/>
</dbReference>
<dbReference type="EMBL" id="JAIZPD010000005">
    <property type="protein sequence ID" value="KAH0963711.1"/>
    <property type="molecule type" value="Genomic_DNA"/>
</dbReference>
<dbReference type="AlphaFoldDB" id="A0A9P8SK37"/>
<keyword evidence="3" id="KW-1185">Reference proteome</keyword>
<evidence type="ECO:0000313" key="2">
    <source>
        <dbReference type="EMBL" id="KAH0963711.1"/>
    </source>
</evidence>
<evidence type="ECO:0000256" key="1">
    <source>
        <dbReference type="SAM" id="MobiDB-lite"/>
    </source>
</evidence>
<feature type="region of interest" description="Disordered" evidence="1">
    <location>
        <begin position="431"/>
        <end position="453"/>
    </location>
</feature>
<gene>
    <name evidence="2" type="ORF">HRG_06221</name>
</gene>